<sequence length="109" mass="11703">MNIDVTQIAPAFEVSFGDDGDGIFAAVMWPQELGDPDFQGNIIAVAANNGFVLFGDADMLGVGFLGVSQEVLNQILSSSITIMHFVGEDYETYEVFKTISSGDVSLNFI</sequence>
<protein>
    <submittedName>
        <fullName evidence="1">Uncharacterized protein</fullName>
    </submittedName>
</protein>
<evidence type="ECO:0000313" key="1">
    <source>
        <dbReference type="EMBL" id="MBI6882864.1"/>
    </source>
</evidence>
<accession>A0A8I1JIS9</accession>
<reference evidence="1" key="1">
    <citation type="submission" date="2020-12" db="EMBL/GenBank/DDBJ databases">
        <title>Enhanced detection system for hospital associated transmission using whole genome sequencing surveillance.</title>
        <authorList>
            <person name="Harrison L.H."/>
            <person name="Van Tyne D."/>
            <person name="Marsh J.W."/>
            <person name="Griffith M.P."/>
            <person name="Snyder D.J."/>
            <person name="Cooper V.S."/>
            <person name="Mustapha M."/>
        </authorList>
    </citation>
    <scope>NUCLEOTIDE SEQUENCE</scope>
    <source>
        <strain evidence="1">PSB00042</strain>
    </source>
</reference>
<dbReference type="Proteomes" id="UP000637061">
    <property type="component" value="Unassembled WGS sequence"/>
</dbReference>
<gene>
    <name evidence="1" type="ORF">JEU22_02980</name>
</gene>
<name>A0A8I1JIS9_PSEPU</name>
<dbReference type="RefSeq" id="WP_198746488.1">
    <property type="nucleotide sequence ID" value="NZ_JAEHTE010000002.1"/>
</dbReference>
<proteinExistence type="predicted"/>
<comment type="caution">
    <text evidence="1">The sequence shown here is derived from an EMBL/GenBank/DDBJ whole genome shotgun (WGS) entry which is preliminary data.</text>
</comment>
<organism evidence="1 2">
    <name type="scientific">Pseudomonas putida</name>
    <name type="common">Arthrobacter siderocapsulatus</name>
    <dbReference type="NCBI Taxonomy" id="303"/>
    <lineage>
        <taxon>Bacteria</taxon>
        <taxon>Pseudomonadati</taxon>
        <taxon>Pseudomonadota</taxon>
        <taxon>Gammaproteobacteria</taxon>
        <taxon>Pseudomonadales</taxon>
        <taxon>Pseudomonadaceae</taxon>
        <taxon>Pseudomonas</taxon>
    </lineage>
</organism>
<evidence type="ECO:0000313" key="2">
    <source>
        <dbReference type="Proteomes" id="UP000637061"/>
    </source>
</evidence>
<dbReference type="AlphaFoldDB" id="A0A8I1JIS9"/>
<dbReference type="EMBL" id="JAEHTE010000002">
    <property type="protein sequence ID" value="MBI6882864.1"/>
    <property type="molecule type" value="Genomic_DNA"/>
</dbReference>